<dbReference type="SUPFAM" id="SSF69047">
    <property type="entry name" value="Hypothetical protein YjbJ"/>
    <property type="match status" value="1"/>
</dbReference>
<dbReference type="PANTHER" id="PTHR34977:SF1">
    <property type="entry name" value="UPF0337 PROTEIN YJBJ"/>
    <property type="match status" value="1"/>
</dbReference>
<proteinExistence type="inferred from homology"/>
<gene>
    <name evidence="3" type="ORF">GQ651_13420</name>
</gene>
<dbReference type="RefSeq" id="WP_160764746.1">
    <property type="nucleotide sequence ID" value="NZ_WUPT01000002.1"/>
</dbReference>
<dbReference type="Proteomes" id="UP000480350">
    <property type="component" value="Unassembled WGS sequence"/>
</dbReference>
<dbReference type="InterPro" id="IPR008462">
    <property type="entry name" value="CsbD"/>
</dbReference>
<dbReference type="AlphaFoldDB" id="A0A7C9MFE6"/>
<accession>A0A7C9MFE6</accession>
<sequence>MNWDQIKGEWLQLKGSARERWGEMTDDELQEARGEREQLIGLVQSKYGKARAEAEAEVDAWHAELKGAA</sequence>
<reference evidence="3 4" key="1">
    <citation type="submission" date="2019-12" db="EMBL/GenBank/DDBJ databases">
        <authorList>
            <person name="Lee S.D."/>
        </authorList>
    </citation>
    <scope>NUCLEOTIDE SEQUENCE [LARGE SCALE GENOMIC DNA]</scope>
    <source>
        <strain evidence="3 4">GH1-50</strain>
    </source>
</reference>
<evidence type="ECO:0000256" key="1">
    <source>
        <dbReference type="ARBA" id="ARBA00009129"/>
    </source>
</evidence>
<feature type="domain" description="CsbD-like" evidence="2">
    <location>
        <begin position="4"/>
        <end position="55"/>
    </location>
</feature>
<comment type="similarity">
    <text evidence="1">Belongs to the UPF0337 (CsbD) family.</text>
</comment>
<dbReference type="Gene3D" id="1.10.1470.10">
    <property type="entry name" value="YjbJ"/>
    <property type="match status" value="1"/>
</dbReference>
<dbReference type="InterPro" id="IPR050423">
    <property type="entry name" value="UPF0337_stress_rsp"/>
</dbReference>
<organism evidence="3 4">
    <name type="scientific">Kangsaoukella pontilimi</name>
    <dbReference type="NCBI Taxonomy" id="2691042"/>
    <lineage>
        <taxon>Bacteria</taxon>
        <taxon>Pseudomonadati</taxon>
        <taxon>Pseudomonadota</taxon>
        <taxon>Alphaproteobacteria</taxon>
        <taxon>Rhodobacterales</taxon>
        <taxon>Paracoccaceae</taxon>
        <taxon>Kangsaoukella</taxon>
    </lineage>
</organism>
<dbReference type="InterPro" id="IPR036629">
    <property type="entry name" value="YjbJ_sf"/>
</dbReference>
<reference evidence="3 4" key="2">
    <citation type="submission" date="2020-03" db="EMBL/GenBank/DDBJ databases">
        <title>Kangsaoukella pontilimi gen. nov., sp. nov., a new member of the family Rhodobacteraceae isolated from a tidal mudflat.</title>
        <authorList>
            <person name="Kim I.S."/>
        </authorList>
    </citation>
    <scope>NUCLEOTIDE SEQUENCE [LARGE SCALE GENOMIC DNA]</scope>
    <source>
        <strain evidence="3 4">GH1-50</strain>
    </source>
</reference>
<comment type="caution">
    <text evidence="3">The sequence shown here is derived from an EMBL/GenBank/DDBJ whole genome shotgun (WGS) entry which is preliminary data.</text>
</comment>
<dbReference type="EMBL" id="WUPT01000002">
    <property type="protein sequence ID" value="MXQ08852.1"/>
    <property type="molecule type" value="Genomic_DNA"/>
</dbReference>
<evidence type="ECO:0000313" key="4">
    <source>
        <dbReference type="Proteomes" id="UP000480350"/>
    </source>
</evidence>
<evidence type="ECO:0000259" key="2">
    <source>
        <dbReference type="Pfam" id="PF05532"/>
    </source>
</evidence>
<evidence type="ECO:0000313" key="3">
    <source>
        <dbReference type="EMBL" id="MXQ08852.1"/>
    </source>
</evidence>
<name>A0A7C9MFE6_9RHOB</name>
<dbReference type="PIRSF" id="PIRSF039008">
    <property type="entry name" value="YjbJ"/>
    <property type="match status" value="1"/>
</dbReference>
<keyword evidence="4" id="KW-1185">Reference proteome</keyword>
<dbReference type="Pfam" id="PF05532">
    <property type="entry name" value="CsbD"/>
    <property type="match status" value="1"/>
</dbReference>
<dbReference type="PANTHER" id="PTHR34977">
    <property type="entry name" value="UPF0337 PROTEIN YJBJ"/>
    <property type="match status" value="1"/>
</dbReference>
<protein>
    <submittedName>
        <fullName evidence="3">CsbD family protein</fullName>
    </submittedName>
</protein>
<dbReference type="InterPro" id="IPR026042">
    <property type="entry name" value="YjbJ"/>
</dbReference>